<name>M0A905_9EURY</name>
<dbReference type="OrthoDB" id="167264at2157"/>
<evidence type="ECO:0000259" key="1">
    <source>
        <dbReference type="Pfam" id="PF18545"/>
    </source>
</evidence>
<sequence>MATAPESQSSITTDELCRRIVEAVAAHEQCGVTELPPLYDAVEPDAVCNLFAATATHNRSTGQVTFTYCEHRVTVDATGSVSVEATG</sequence>
<dbReference type="STRING" id="1227493.C483_01436"/>
<dbReference type="Pfam" id="PF18545">
    <property type="entry name" value="HalOD1"/>
    <property type="match status" value="1"/>
</dbReference>
<accession>M0A905</accession>
<proteinExistence type="predicted"/>
<dbReference type="RefSeq" id="WP_006651560.1">
    <property type="nucleotide sequence ID" value="NZ_AOIM01000009.1"/>
</dbReference>
<comment type="caution">
    <text evidence="2">The sequence shown here is derived from an EMBL/GenBank/DDBJ whole genome shotgun (WGS) entry which is preliminary data.</text>
</comment>
<gene>
    <name evidence="2" type="ORF">C483_01436</name>
</gene>
<dbReference type="Proteomes" id="UP000011519">
    <property type="component" value="Unassembled WGS sequence"/>
</dbReference>
<dbReference type="EMBL" id="AOIM01000009">
    <property type="protein sequence ID" value="ELY94989.1"/>
    <property type="molecule type" value="Genomic_DNA"/>
</dbReference>
<dbReference type="InterPro" id="IPR040624">
    <property type="entry name" value="HalOD1"/>
</dbReference>
<dbReference type="AlphaFoldDB" id="M0A905"/>
<organism evidence="2 3">
    <name type="scientific">Natrialba hulunbeirensis JCM 10989</name>
    <dbReference type="NCBI Taxonomy" id="1227493"/>
    <lineage>
        <taxon>Archaea</taxon>
        <taxon>Methanobacteriati</taxon>
        <taxon>Methanobacteriota</taxon>
        <taxon>Stenosarchaea group</taxon>
        <taxon>Halobacteria</taxon>
        <taxon>Halobacteriales</taxon>
        <taxon>Natrialbaceae</taxon>
        <taxon>Natrialba</taxon>
    </lineage>
</organism>
<evidence type="ECO:0000313" key="2">
    <source>
        <dbReference type="EMBL" id="ELY94989.1"/>
    </source>
</evidence>
<protein>
    <recommendedName>
        <fullName evidence="1">Halobacterial output domain-containing protein</fullName>
    </recommendedName>
</protein>
<reference evidence="2 3" key="1">
    <citation type="journal article" date="2014" name="PLoS Genet.">
        <title>Phylogenetically driven sequencing of extremely halophilic archaea reveals strategies for static and dynamic osmo-response.</title>
        <authorList>
            <person name="Becker E.A."/>
            <person name="Seitzer P.M."/>
            <person name="Tritt A."/>
            <person name="Larsen D."/>
            <person name="Krusor M."/>
            <person name="Yao A.I."/>
            <person name="Wu D."/>
            <person name="Madern D."/>
            <person name="Eisen J.A."/>
            <person name="Darling A.E."/>
            <person name="Facciotti M.T."/>
        </authorList>
    </citation>
    <scope>NUCLEOTIDE SEQUENCE [LARGE SCALE GENOMIC DNA]</scope>
    <source>
        <strain evidence="2 3">JCM 10989</strain>
    </source>
</reference>
<dbReference type="PATRIC" id="fig|1227493.4.peg.267"/>
<feature type="domain" description="Halobacterial output" evidence="1">
    <location>
        <begin position="14"/>
        <end position="84"/>
    </location>
</feature>
<evidence type="ECO:0000313" key="3">
    <source>
        <dbReference type="Proteomes" id="UP000011519"/>
    </source>
</evidence>
<keyword evidence="3" id="KW-1185">Reference proteome</keyword>